<evidence type="ECO:0008006" key="3">
    <source>
        <dbReference type="Google" id="ProtNLM"/>
    </source>
</evidence>
<sequence length="67" mass="7336">MEKLNKNYFGLAVEITTTDGKRYEGVVSDVISAANNSEDGEDALTMPVNGFDTYFPVSEIQSIKEAD</sequence>
<organism evidence="1 2">
    <name type="scientific">Lacticaseibacillus yichunensis</name>
    <dbReference type="NCBI Taxonomy" id="2486015"/>
    <lineage>
        <taxon>Bacteria</taxon>
        <taxon>Bacillati</taxon>
        <taxon>Bacillota</taxon>
        <taxon>Bacilli</taxon>
        <taxon>Lactobacillales</taxon>
        <taxon>Lactobacillaceae</taxon>
        <taxon>Lacticaseibacillus</taxon>
    </lineage>
</organism>
<evidence type="ECO:0000313" key="2">
    <source>
        <dbReference type="Proteomes" id="UP001597192"/>
    </source>
</evidence>
<dbReference type="Proteomes" id="UP001597192">
    <property type="component" value="Unassembled WGS sequence"/>
</dbReference>
<reference evidence="2" key="1">
    <citation type="journal article" date="2019" name="Int. J. Syst. Evol. Microbiol.">
        <title>The Global Catalogue of Microorganisms (GCM) 10K type strain sequencing project: providing services to taxonomists for standard genome sequencing and annotation.</title>
        <authorList>
            <consortium name="The Broad Institute Genomics Platform"/>
            <consortium name="The Broad Institute Genome Sequencing Center for Infectious Disease"/>
            <person name="Wu L."/>
            <person name="Ma J."/>
        </authorList>
    </citation>
    <scope>NUCLEOTIDE SEQUENCE [LARGE SCALE GENOMIC DNA]</scope>
    <source>
        <strain evidence="2">CCM 8947</strain>
    </source>
</reference>
<name>A0ABW4CNR5_9LACO</name>
<comment type="caution">
    <text evidence="1">The sequence shown here is derived from an EMBL/GenBank/DDBJ whole genome shotgun (WGS) entry which is preliminary data.</text>
</comment>
<evidence type="ECO:0000313" key="1">
    <source>
        <dbReference type="EMBL" id="MFD1431221.1"/>
    </source>
</evidence>
<accession>A0ABW4CNR5</accession>
<dbReference type="RefSeq" id="WP_125697298.1">
    <property type="nucleotide sequence ID" value="NZ_JBHTOG010000003.1"/>
</dbReference>
<proteinExistence type="predicted"/>
<protein>
    <recommendedName>
        <fullName evidence="3">DUF2187 domain-containing protein</fullName>
    </recommendedName>
</protein>
<dbReference type="EMBL" id="JBHTOG010000003">
    <property type="protein sequence ID" value="MFD1431221.1"/>
    <property type="molecule type" value="Genomic_DNA"/>
</dbReference>
<keyword evidence="2" id="KW-1185">Reference proteome</keyword>
<gene>
    <name evidence="1" type="ORF">ACFQ47_00670</name>
</gene>